<comment type="caution">
    <text evidence="2">The sequence shown here is derived from an EMBL/GenBank/DDBJ whole genome shotgun (WGS) entry which is preliminary data.</text>
</comment>
<feature type="region of interest" description="Disordered" evidence="1">
    <location>
        <begin position="55"/>
        <end position="93"/>
    </location>
</feature>
<evidence type="ECO:0000313" key="3">
    <source>
        <dbReference type="Proteomes" id="UP000006251"/>
    </source>
</evidence>
<feature type="compositionally biased region" description="Basic residues" evidence="1">
    <location>
        <begin position="79"/>
        <end position="89"/>
    </location>
</feature>
<gene>
    <name evidence="2" type="ORF">GPAL_1321</name>
</gene>
<accession>K6Y5Y0</accession>
<protein>
    <submittedName>
        <fullName evidence="2">Uncharacterized protein</fullName>
    </submittedName>
</protein>
<evidence type="ECO:0000313" key="2">
    <source>
        <dbReference type="EMBL" id="GAC28194.1"/>
    </source>
</evidence>
<dbReference type="OrthoDB" id="5772010at2"/>
<proteinExistence type="predicted"/>
<organism evidence="2 3">
    <name type="scientific">Brumicola pallidula DSM 14239 = ACAM 615</name>
    <dbReference type="NCBI Taxonomy" id="1121922"/>
    <lineage>
        <taxon>Bacteria</taxon>
        <taxon>Pseudomonadati</taxon>
        <taxon>Pseudomonadota</taxon>
        <taxon>Gammaproteobacteria</taxon>
        <taxon>Alteromonadales</taxon>
        <taxon>Alteromonadaceae</taxon>
        <taxon>Brumicola</taxon>
    </lineage>
</organism>
<sequence>MSKLDKDSVLAKFTAAYEAANGKAPIIEAKGGWYTVDGGKNIRLAQLEEMADSMGAAPTLKKQKVEEPVKEAKIEKPKAPAKAKAKSKKSASSFSVKDFYTKQIQDINPGAKAPR</sequence>
<evidence type="ECO:0000256" key="1">
    <source>
        <dbReference type="SAM" id="MobiDB-lite"/>
    </source>
</evidence>
<keyword evidence="3" id="KW-1185">Reference proteome</keyword>
<dbReference type="Proteomes" id="UP000006251">
    <property type="component" value="Unassembled WGS sequence"/>
</dbReference>
<reference evidence="3" key="1">
    <citation type="journal article" date="2014" name="Environ. Microbiol.">
        <title>Comparative genomics of the marine bacterial genus Glaciecola reveals the high degree of genomic diversity and genomic characteristic for cold adaptation.</title>
        <authorList>
            <person name="Qin Q.L."/>
            <person name="Xie B.B."/>
            <person name="Yu Y."/>
            <person name="Shu Y.L."/>
            <person name="Rong J.C."/>
            <person name="Zhang Y.J."/>
            <person name="Zhao D.L."/>
            <person name="Chen X.L."/>
            <person name="Zhang X.Y."/>
            <person name="Chen B."/>
            <person name="Zhou B.C."/>
            <person name="Zhang Y.Z."/>
        </authorList>
    </citation>
    <scope>NUCLEOTIDE SEQUENCE [LARGE SCALE GENOMIC DNA]</scope>
    <source>
        <strain evidence="3">ACAM 615</strain>
    </source>
</reference>
<dbReference type="EMBL" id="BAEQ01000023">
    <property type="protein sequence ID" value="GAC28194.1"/>
    <property type="molecule type" value="Genomic_DNA"/>
</dbReference>
<dbReference type="RefSeq" id="WP_006010195.1">
    <property type="nucleotide sequence ID" value="NZ_BAEQ01000023.1"/>
</dbReference>
<feature type="compositionally biased region" description="Basic and acidic residues" evidence="1">
    <location>
        <begin position="63"/>
        <end position="78"/>
    </location>
</feature>
<dbReference type="AlphaFoldDB" id="K6Y5Y0"/>
<name>K6Y5Y0_9ALTE</name>